<reference evidence="2 3" key="1">
    <citation type="submission" date="2010-09" db="EMBL/GenBank/DDBJ databases">
        <authorList>
            <person name="Harkins D.M."/>
            <person name="Madupu R."/>
            <person name="Durkin A.S."/>
            <person name="Torralba M."/>
            <person name="Methe B."/>
            <person name="Sutton G.G."/>
            <person name="Nelson K.E."/>
        </authorList>
    </citation>
    <scope>NUCLEOTIDE SEQUENCE [LARGE SCALE GENOMIC DNA]</scope>
    <source>
        <strain evidence="2 3">CRIS 21A-A</strain>
    </source>
</reference>
<dbReference type="EMBL" id="ADFQ01000084">
    <property type="protein sequence ID" value="EFN90800.1"/>
    <property type="molecule type" value="Genomic_DNA"/>
</dbReference>
<feature type="chain" id="PRO_5003146233" evidence="1">
    <location>
        <begin position="25"/>
        <end position="254"/>
    </location>
</feature>
<comment type="caution">
    <text evidence="2">The sequence shown here is derived from an EMBL/GenBank/DDBJ whole genome shotgun (WGS) entry which is preliminary data.</text>
</comment>
<evidence type="ECO:0000256" key="1">
    <source>
        <dbReference type="SAM" id="SignalP"/>
    </source>
</evidence>
<dbReference type="eggNOG" id="ENOG502ZNAU">
    <property type="taxonomic scope" value="Bacteria"/>
</dbReference>
<dbReference type="AlphaFoldDB" id="E1GX07"/>
<sequence length="254" mass="27282">MKTIKTLLLFLSLIAGGMINTISAQEVTVAEPDTTSADLFYIVTESNDLKALPYEMGEIKTHKNKFGKIASIIGNVASAAGVVGNLGIIASAHTESLNGLLTSMQVMNSAYSVGDLAGIANNLAGAEGQDLTFNTPHSKTVFLGTGKDLNIIAALRCKDRETAITAFKIVRFKTTKSDRRLHWLQTKASLINTEKADDANKAGYLSFGYKSYGDHSSLLTVPAAQLQKGEYGVYFLGNMFGVNHAILCYTFAIE</sequence>
<evidence type="ECO:0000313" key="2">
    <source>
        <dbReference type="EMBL" id="EFN90800.1"/>
    </source>
</evidence>
<evidence type="ECO:0000313" key="3">
    <source>
        <dbReference type="Proteomes" id="UP000016016"/>
    </source>
</evidence>
<accession>E1GX07</accession>
<gene>
    <name evidence="2" type="ORF">HMPREF9018_0125</name>
</gene>
<proteinExistence type="predicted"/>
<feature type="signal peptide" evidence="1">
    <location>
        <begin position="1"/>
        <end position="24"/>
    </location>
</feature>
<protein>
    <submittedName>
        <fullName evidence="2">Uncharacterized protein</fullName>
    </submittedName>
</protein>
<organism evidence="2 3">
    <name type="scientific">Prevotella amnii CRIS 21A-A</name>
    <dbReference type="NCBI Taxonomy" id="679191"/>
    <lineage>
        <taxon>Bacteria</taxon>
        <taxon>Pseudomonadati</taxon>
        <taxon>Bacteroidota</taxon>
        <taxon>Bacteroidia</taxon>
        <taxon>Bacteroidales</taxon>
        <taxon>Prevotellaceae</taxon>
        <taxon>Prevotella</taxon>
    </lineage>
</organism>
<dbReference type="Proteomes" id="UP000016016">
    <property type="component" value="Unassembled WGS sequence"/>
</dbReference>
<name>E1GX07_9BACT</name>
<dbReference type="RefSeq" id="WP_008450028.1">
    <property type="nucleotide sequence ID" value="NZ_ADFQ01000084.1"/>
</dbReference>
<keyword evidence="1" id="KW-0732">Signal</keyword>